<dbReference type="EMBL" id="JAEQNA010000014">
    <property type="protein sequence ID" value="MBL0423334.1"/>
    <property type="molecule type" value="Genomic_DNA"/>
</dbReference>
<dbReference type="NCBIfam" id="TIGR02550">
    <property type="entry name" value="flagell_flgL"/>
    <property type="match status" value="1"/>
</dbReference>
<evidence type="ECO:0000256" key="2">
    <source>
        <dbReference type="ARBA" id="ARBA00004613"/>
    </source>
</evidence>
<dbReference type="InterPro" id="IPR001029">
    <property type="entry name" value="Flagellin_N"/>
</dbReference>
<dbReference type="InterPro" id="IPR001492">
    <property type="entry name" value="Flagellin"/>
</dbReference>
<dbReference type="Gene3D" id="1.20.1330.10">
    <property type="entry name" value="f41 fragment of flagellin, N-terminal domain"/>
    <property type="match status" value="1"/>
</dbReference>
<dbReference type="Pfam" id="PF00669">
    <property type="entry name" value="Flagellin_N"/>
    <property type="match status" value="1"/>
</dbReference>
<dbReference type="GO" id="GO:0009424">
    <property type="term" value="C:bacterial-type flagellum hook"/>
    <property type="evidence" value="ECO:0007669"/>
    <property type="project" value="InterPro"/>
</dbReference>
<keyword evidence="6" id="KW-0282">Flagellum</keyword>
<dbReference type="AlphaFoldDB" id="A0A937D430"/>
<evidence type="ECO:0000256" key="3">
    <source>
        <dbReference type="ARBA" id="ARBA00005709"/>
    </source>
</evidence>
<dbReference type="RefSeq" id="WP_201686473.1">
    <property type="nucleotide sequence ID" value="NZ_JAEQNA010000014.1"/>
</dbReference>
<evidence type="ECO:0000256" key="4">
    <source>
        <dbReference type="ARBA" id="ARBA00023143"/>
    </source>
</evidence>
<dbReference type="PANTHER" id="PTHR42792:SF1">
    <property type="entry name" value="FLAGELLAR HOOK-ASSOCIATED PROTEIN 3"/>
    <property type="match status" value="1"/>
</dbReference>
<name>A0A937D430_9BURK</name>
<sequence>MRVPTLYTAQRAFEAIEQRLGRQAQLQEQLGSGLRVTRPGDDPLAAAQAELARSRLARLSQDQRANDLATSLLSTAEGALGQGVSLLQSARELLVSAGNAAYGPAERQALAVQLRSLREQLLEVANASDGVGGRVFGGLAGAAPVATGDTPEWLSPAVAQRIGEDGRYLAAVDGRSTFMAVPQGNGHFVTASDPANTGSGWIDVGSLGQAGLLTAQNYRIEIGGTAGGLTYAVRNLDTGSLGPAQPLPADGRLDIDGQRVAVAGTPAPGDAFSLGPAGRASVFQVLQDAAQLLESPATSGAFQERLQRVQATLDRGLEGLSLLRSQVGGELQRLESARSQGQLEELSQATRRSQLQDVDVAKAISELRTNELGVEAALRSYASIGRVSLFEYLG</sequence>
<keyword evidence="6" id="KW-0966">Cell projection</keyword>
<evidence type="ECO:0000256" key="1">
    <source>
        <dbReference type="ARBA" id="ARBA00004365"/>
    </source>
</evidence>
<reference evidence="6" key="1">
    <citation type="submission" date="2021-01" db="EMBL/GenBank/DDBJ databases">
        <title>Ramlibacter sp. strain AW1 16S ribosomal RNA gene Genome sequencing and assembly.</title>
        <authorList>
            <person name="Kang M."/>
        </authorList>
    </citation>
    <scope>NUCLEOTIDE SEQUENCE</scope>
    <source>
        <strain evidence="6">AW1</strain>
    </source>
</reference>
<comment type="subcellular location">
    <subcellularLocation>
        <location evidence="1">Bacterial flagellum</location>
    </subcellularLocation>
    <subcellularLocation>
        <location evidence="2">Secreted</location>
    </subcellularLocation>
</comment>
<accession>A0A937D430</accession>
<keyword evidence="4" id="KW-0975">Bacterial flagellum</keyword>
<dbReference type="InterPro" id="IPR013384">
    <property type="entry name" value="Flagell_FlgL"/>
</dbReference>
<comment type="caution">
    <text evidence="6">The sequence shown here is derived from an EMBL/GenBank/DDBJ whole genome shotgun (WGS) entry which is preliminary data.</text>
</comment>
<keyword evidence="7" id="KW-1185">Reference proteome</keyword>
<dbReference type="GO" id="GO:0005576">
    <property type="term" value="C:extracellular region"/>
    <property type="evidence" value="ECO:0007669"/>
    <property type="project" value="UniProtKB-SubCell"/>
</dbReference>
<dbReference type="PANTHER" id="PTHR42792">
    <property type="entry name" value="FLAGELLIN"/>
    <property type="match status" value="1"/>
</dbReference>
<dbReference type="SUPFAM" id="SSF64518">
    <property type="entry name" value="Phase 1 flagellin"/>
    <property type="match status" value="1"/>
</dbReference>
<dbReference type="GO" id="GO:0071973">
    <property type="term" value="P:bacterial-type flagellum-dependent cell motility"/>
    <property type="evidence" value="ECO:0007669"/>
    <property type="project" value="InterPro"/>
</dbReference>
<evidence type="ECO:0000313" key="7">
    <source>
        <dbReference type="Proteomes" id="UP000613011"/>
    </source>
</evidence>
<gene>
    <name evidence="6" type="primary">flgL</name>
    <name evidence="6" type="ORF">JI739_23560</name>
</gene>
<keyword evidence="6" id="KW-0969">Cilium</keyword>
<protein>
    <submittedName>
        <fullName evidence="6">Flagellar hook-associated protein FlgL</fullName>
    </submittedName>
</protein>
<feature type="domain" description="Flagellin N-terminal" evidence="5">
    <location>
        <begin position="5"/>
        <end position="138"/>
    </location>
</feature>
<dbReference type="GO" id="GO:0005198">
    <property type="term" value="F:structural molecule activity"/>
    <property type="evidence" value="ECO:0007669"/>
    <property type="project" value="InterPro"/>
</dbReference>
<dbReference type="Proteomes" id="UP000613011">
    <property type="component" value="Unassembled WGS sequence"/>
</dbReference>
<evidence type="ECO:0000313" key="6">
    <source>
        <dbReference type="EMBL" id="MBL0423334.1"/>
    </source>
</evidence>
<proteinExistence type="inferred from homology"/>
<organism evidence="6 7">
    <name type="scientific">Ramlibacter aurantiacus</name>
    <dbReference type="NCBI Taxonomy" id="2801330"/>
    <lineage>
        <taxon>Bacteria</taxon>
        <taxon>Pseudomonadati</taxon>
        <taxon>Pseudomonadota</taxon>
        <taxon>Betaproteobacteria</taxon>
        <taxon>Burkholderiales</taxon>
        <taxon>Comamonadaceae</taxon>
        <taxon>Ramlibacter</taxon>
    </lineage>
</organism>
<comment type="similarity">
    <text evidence="3">Belongs to the bacterial flagellin family.</text>
</comment>
<evidence type="ECO:0000259" key="5">
    <source>
        <dbReference type="Pfam" id="PF00669"/>
    </source>
</evidence>